<evidence type="ECO:0000313" key="12">
    <source>
        <dbReference type="Proteomes" id="UP000236333"/>
    </source>
</evidence>
<keyword evidence="6" id="KW-1000">Mitochondrion outer membrane</keyword>
<dbReference type="PANTHER" id="PTHR32409">
    <property type="entry name" value="MITOCHONDRIAL IMPORT RECEPTOR SUBUNIT TOM20-1-RELATED"/>
    <property type="match status" value="1"/>
</dbReference>
<evidence type="ECO:0000256" key="8">
    <source>
        <dbReference type="ARBA" id="ARBA00022989"/>
    </source>
</evidence>
<evidence type="ECO:0000256" key="1">
    <source>
        <dbReference type="ARBA" id="ARBA00003450"/>
    </source>
</evidence>
<sequence length="98" mass="11095">MALYGDDADREHFFETARQQAQREYEGDSTNVQALVRWGGAMLELAHYKQGEDSVDMIKDAIKKLQEAVVLDADRADAYWCLGNAYTSLHLYTSAFSL</sequence>
<keyword evidence="11" id="KW-0675">Receptor</keyword>
<protein>
    <submittedName>
        <fullName evidence="11">Mitochondrial import receptor subunit TOM20-1</fullName>
    </submittedName>
</protein>
<name>A0A2J8A0K3_9CHLO</name>
<accession>A0A2J8A0K3</accession>
<evidence type="ECO:0000256" key="6">
    <source>
        <dbReference type="ARBA" id="ARBA00022787"/>
    </source>
</evidence>
<dbReference type="InterPro" id="IPR011990">
    <property type="entry name" value="TPR-like_helical_dom_sf"/>
</dbReference>
<evidence type="ECO:0000256" key="10">
    <source>
        <dbReference type="ARBA" id="ARBA00023136"/>
    </source>
</evidence>
<dbReference type="Pfam" id="PF06552">
    <property type="entry name" value="TOM20_plant"/>
    <property type="match status" value="1"/>
</dbReference>
<dbReference type="PANTHER" id="PTHR32409:SF3">
    <property type="entry name" value="MITOCHONDRIAL IMPORT RECEPTOR SUBUNIT TOM20-1-RELATED"/>
    <property type="match status" value="1"/>
</dbReference>
<dbReference type="GO" id="GO:0015031">
    <property type="term" value="P:protein transport"/>
    <property type="evidence" value="ECO:0007669"/>
    <property type="project" value="UniProtKB-KW"/>
</dbReference>
<dbReference type="GO" id="GO:0005742">
    <property type="term" value="C:mitochondrial outer membrane translocase complex"/>
    <property type="evidence" value="ECO:0007669"/>
    <property type="project" value="InterPro"/>
</dbReference>
<comment type="caution">
    <text evidence="11">The sequence shown here is derived from an EMBL/GenBank/DDBJ whole genome shotgun (WGS) entry which is preliminary data.</text>
</comment>
<keyword evidence="8" id="KW-1133">Transmembrane helix</keyword>
<dbReference type="Gene3D" id="1.25.40.10">
    <property type="entry name" value="Tetratricopeptide repeat domain"/>
    <property type="match status" value="1"/>
</dbReference>
<comment type="function">
    <text evidence="1">Central component of the receptor complex responsible for the recognition and translocation of cytosolically synthesized mitochondrial preproteins. Together with TOM22 functions as the transit peptide receptor at the surface of the mitochondrion outer membrane and facilitates the movement of preproteins into the translocation pore.</text>
</comment>
<evidence type="ECO:0000256" key="9">
    <source>
        <dbReference type="ARBA" id="ARBA00023128"/>
    </source>
</evidence>
<evidence type="ECO:0000256" key="2">
    <source>
        <dbReference type="ARBA" id="ARBA00004572"/>
    </source>
</evidence>
<comment type="similarity">
    <text evidence="3">Belongs to the Tom20 family.</text>
</comment>
<reference evidence="11 12" key="1">
    <citation type="journal article" date="2017" name="Mol. Biol. Evol.">
        <title>The 4-celled Tetrabaena socialis nuclear genome reveals the essential components for genetic control of cell number at the origin of multicellularity in the volvocine lineage.</title>
        <authorList>
            <person name="Featherston J."/>
            <person name="Arakaki Y."/>
            <person name="Hanschen E.R."/>
            <person name="Ferris P.J."/>
            <person name="Michod R.E."/>
            <person name="Olson B.J.S.C."/>
            <person name="Nozaki H."/>
            <person name="Durand P.M."/>
        </authorList>
    </citation>
    <scope>NUCLEOTIDE SEQUENCE [LARGE SCALE GENOMIC DNA]</scope>
    <source>
        <strain evidence="11 12">NIES-571</strain>
    </source>
</reference>
<evidence type="ECO:0000256" key="4">
    <source>
        <dbReference type="ARBA" id="ARBA00022448"/>
    </source>
</evidence>
<dbReference type="InterPro" id="IPR010547">
    <property type="entry name" value="TOM20_imprt_rcpt"/>
</dbReference>
<keyword evidence="10" id="KW-0472">Membrane</keyword>
<keyword evidence="5" id="KW-0812">Transmembrane</keyword>
<proteinExistence type="inferred from homology"/>
<dbReference type="AlphaFoldDB" id="A0A2J8A0K3"/>
<evidence type="ECO:0000256" key="3">
    <source>
        <dbReference type="ARBA" id="ARBA00005792"/>
    </source>
</evidence>
<keyword evidence="12" id="KW-1185">Reference proteome</keyword>
<gene>
    <name evidence="11" type="ORF">TSOC_007647</name>
</gene>
<dbReference type="SUPFAM" id="SSF48452">
    <property type="entry name" value="TPR-like"/>
    <property type="match status" value="1"/>
</dbReference>
<keyword evidence="9" id="KW-0496">Mitochondrion</keyword>
<evidence type="ECO:0000256" key="5">
    <source>
        <dbReference type="ARBA" id="ARBA00022692"/>
    </source>
</evidence>
<keyword evidence="4" id="KW-0813">Transport</keyword>
<dbReference type="Proteomes" id="UP000236333">
    <property type="component" value="Unassembled WGS sequence"/>
</dbReference>
<evidence type="ECO:0000256" key="7">
    <source>
        <dbReference type="ARBA" id="ARBA00022927"/>
    </source>
</evidence>
<dbReference type="OrthoDB" id="1056333at2759"/>
<dbReference type="GO" id="GO:0045040">
    <property type="term" value="P:protein insertion into mitochondrial outer membrane"/>
    <property type="evidence" value="ECO:0007669"/>
    <property type="project" value="InterPro"/>
</dbReference>
<comment type="subcellular location">
    <subcellularLocation>
        <location evidence="2">Mitochondrion outer membrane</location>
        <topology evidence="2">Single-pass membrane protein</topology>
    </subcellularLocation>
</comment>
<organism evidence="11 12">
    <name type="scientific">Tetrabaena socialis</name>
    <dbReference type="NCBI Taxonomy" id="47790"/>
    <lineage>
        <taxon>Eukaryota</taxon>
        <taxon>Viridiplantae</taxon>
        <taxon>Chlorophyta</taxon>
        <taxon>core chlorophytes</taxon>
        <taxon>Chlorophyceae</taxon>
        <taxon>CS clade</taxon>
        <taxon>Chlamydomonadales</taxon>
        <taxon>Tetrabaenaceae</taxon>
        <taxon>Tetrabaena</taxon>
    </lineage>
</organism>
<evidence type="ECO:0000313" key="11">
    <source>
        <dbReference type="EMBL" id="PNH06052.1"/>
    </source>
</evidence>
<dbReference type="EMBL" id="PGGS01000262">
    <property type="protein sequence ID" value="PNH06052.1"/>
    <property type="molecule type" value="Genomic_DNA"/>
</dbReference>
<keyword evidence="7" id="KW-0653">Protein transport</keyword>